<accession>A0AAU8RKB0</accession>
<dbReference type="Proteomes" id="UP000030786">
    <property type="component" value="Chromosome"/>
</dbReference>
<dbReference type="PANTHER" id="PTHR11261">
    <property type="entry name" value="INTERPHOTORECEPTOR RETINOID-BINDING PROTEIN"/>
    <property type="match status" value="1"/>
</dbReference>
<organism evidence="2 3">
    <name type="scientific">Cellulophaga baltica 18</name>
    <dbReference type="NCBI Taxonomy" id="1348584"/>
    <lineage>
        <taxon>Bacteria</taxon>
        <taxon>Pseudomonadati</taxon>
        <taxon>Bacteroidota</taxon>
        <taxon>Flavobacteriia</taxon>
        <taxon>Flavobacteriales</taxon>
        <taxon>Flavobacteriaceae</taxon>
        <taxon>Cellulophaga</taxon>
    </lineage>
</organism>
<dbReference type="InterPro" id="IPR029045">
    <property type="entry name" value="ClpP/crotonase-like_dom_sf"/>
</dbReference>
<dbReference type="PROSITE" id="PS51257">
    <property type="entry name" value="PROKAR_LIPOPROTEIN"/>
    <property type="match status" value="1"/>
</dbReference>
<dbReference type="InterPro" id="IPR028204">
    <property type="entry name" value="Tricorn_C1"/>
</dbReference>
<dbReference type="SMART" id="SM00245">
    <property type="entry name" value="TSPc"/>
    <property type="match status" value="1"/>
</dbReference>
<dbReference type="InterPro" id="IPR005151">
    <property type="entry name" value="Tail-specific_protease"/>
</dbReference>
<dbReference type="GO" id="GO:0008236">
    <property type="term" value="F:serine-type peptidase activity"/>
    <property type="evidence" value="ECO:0007669"/>
    <property type="project" value="InterPro"/>
</dbReference>
<dbReference type="Pfam" id="PF14684">
    <property type="entry name" value="Tricorn_C1"/>
    <property type="match status" value="1"/>
</dbReference>
<evidence type="ECO:0000259" key="1">
    <source>
        <dbReference type="SMART" id="SM00245"/>
    </source>
</evidence>
<dbReference type="PANTHER" id="PTHR11261:SF3">
    <property type="entry name" value="RETINOL-BINDING PROTEIN 3"/>
    <property type="match status" value="1"/>
</dbReference>
<dbReference type="RefSeq" id="WP_029445701.1">
    <property type="nucleotide sequence ID" value="NZ_CP009976.1"/>
</dbReference>
<reference evidence="2 3" key="1">
    <citation type="journal article" date="2014" name="Environ. Microbiol.">
        <title>Contrasting genomic patterns and infection strategies of two co-existing Bacteroidetes podovirus genera.</title>
        <authorList>
            <person name="Holmfeldt K."/>
            <person name="Howard-Varona C."/>
            <person name="Solonenko N."/>
            <person name="Sullivan M.B."/>
        </authorList>
    </citation>
    <scope>NUCLEOTIDE SEQUENCE [LARGE SCALE GENOMIC DNA]</scope>
    <source>
        <strain evidence="2 3">18</strain>
    </source>
</reference>
<protein>
    <submittedName>
        <fullName evidence="2">Peptidase S41</fullName>
    </submittedName>
</protein>
<dbReference type="CDD" id="cd07563">
    <property type="entry name" value="Peptidase_S41_IRBP"/>
    <property type="match status" value="1"/>
</dbReference>
<dbReference type="KEGG" id="cbat:M666_18375"/>
<dbReference type="EMBL" id="CP009976">
    <property type="protein sequence ID" value="AIZ43343.1"/>
    <property type="molecule type" value="Genomic_DNA"/>
</dbReference>
<proteinExistence type="predicted"/>
<dbReference type="Gene3D" id="3.30.750.44">
    <property type="match status" value="1"/>
</dbReference>
<feature type="domain" description="Tail specific protease" evidence="1">
    <location>
        <begin position="107"/>
        <end position="316"/>
    </location>
</feature>
<dbReference type="GO" id="GO:0006508">
    <property type="term" value="P:proteolysis"/>
    <property type="evidence" value="ECO:0007669"/>
    <property type="project" value="InterPro"/>
</dbReference>
<dbReference type="GeneID" id="78062679"/>
<gene>
    <name evidence="2" type="ORF">M666_18375</name>
</gene>
<dbReference type="Gene3D" id="3.90.226.10">
    <property type="entry name" value="2-enoyl-CoA Hydratase, Chain A, domain 1"/>
    <property type="match status" value="1"/>
</dbReference>
<dbReference type="SUPFAM" id="SSF52096">
    <property type="entry name" value="ClpP/crotonase"/>
    <property type="match status" value="1"/>
</dbReference>
<sequence length="344" mass="38646">MKKIILIGTLVLLVSCAKTFISKEEPLTNSATFELFWTDFDQHYSLFDVRSIDWDALYSSYQPRIHEELSEADLWNLLASLIENLDDSHTVLYDGNGHSYRSGYALNEQSIAEISEELIRTSYVEGLKEVSSEDQLAYGKIIGKNIGYIYLGSMDGQNPASIHTIIEEFSNVEAILLDVRQNTGGDDRYAAAIAKAFSDGKHLIYTVATRNGPNHDDFDAKKNYYTAYDASQTFSKPVVILTDRKTISAGEIFLLHMKSFEHVTQIGDTTAGDFSTISNMRFLPNGWHYRYSIQKVLLPNGESLDGIGHIPDVYVKNTVEDIAAKEDKVLDTALEYLLDTYGID</sequence>
<evidence type="ECO:0000313" key="3">
    <source>
        <dbReference type="Proteomes" id="UP000030786"/>
    </source>
</evidence>
<evidence type="ECO:0000313" key="2">
    <source>
        <dbReference type="EMBL" id="AIZ43343.1"/>
    </source>
</evidence>
<dbReference type="AlphaFoldDB" id="A0AAU8RKB0"/>
<dbReference type="Pfam" id="PF03572">
    <property type="entry name" value="Peptidase_S41"/>
    <property type="match status" value="1"/>
</dbReference>
<name>A0AAU8RKB0_9FLAO</name>